<dbReference type="VEuPathDB" id="FungiDB:P174DRAFT_440280"/>
<gene>
    <name evidence="2" type="ORF">P174DRAFT_440280</name>
</gene>
<organism evidence="2 3">
    <name type="scientific">Aspergillus novofumigatus (strain IBT 16806)</name>
    <dbReference type="NCBI Taxonomy" id="1392255"/>
    <lineage>
        <taxon>Eukaryota</taxon>
        <taxon>Fungi</taxon>
        <taxon>Dikarya</taxon>
        <taxon>Ascomycota</taxon>
        <taxon>Pezizomycotina</taxon>
        <taxon>Eurotiomycetes</taxon>
        <taxon>Eurotiomycetidae</taxon>
        <taxon>Eurotiales</taxon>
        <taxon>Aspergillaceae</taxon>
        <taxon>Aspergillus</taxon>
        <taxon>Aspergillus subgen. Fumigati</taxon>
    </lineage>
</organism>
<keyword evidence="3" id="KW-1185">Reference proteome</keyword>
<dbReference type="GeneID" id="36534345"/>
<feature type="region of interest" description="Disordered" evidence="1">
    <location>
        <begin position="15"/>
        <end position="36"/>
    </location>
</feature>
<proteinExistence type="predicted"/>
<accession>A0A2I1CDH2</accession>
<comment type="caution">
    <text evidence="2">The sequence shown here is derived from an EMBL/GenBank/DDBJ whole genome shotgun (WGS) entry which is preliminary data.</text>
</comment>
<dbReference type="Proteomes" id="UP000234474">
    <property type="component" value="Unassembled WGS sequence"/>
</dbReference>
<protein>
    <submittedName>
        <fullName evidence="2">Uncharacterized protein</fullName>
    </submittedName>
</protein>
<dbReference type="AlphaFoldDB" id="A0A2I1CDH2"/>
<evidence type="ECO:0000256" key="1">
    <source>
        <dbReference type="SAM" id="MobiDB-lite"/>
    </source>
</evidence>
<reference evidence="3" key="1">
    <citation type="journal article" date="2018" name="Proc. Natl. Acad. Sci. U.S.A.">
        <title>Linking secondary metabolites to gene clusters through genome sequencing of six diverse Aspergillus species.</title>
        <authorList>
            <person name="Kaerboelling I."/>
            <person name="Vesth T.C."/>
            <person name="Frisvad J.C."/>
            <person name="Nybo J.L."/>
            <person name="Theobald S."/>
            <person name="Kuo A."/>
            <person name="Bowyer P."/>
            <person name="Matsuda Y."/>
            <person name="Mondo S."/>
            <person name="Lyhne E.K."/>
            <person name="Kogle M.E."/>
            <person name="Clum A."/>
            <person name="Lipzen A."/>
            <person name="Salamov A."/>
            <person name="Ngan C.Y."/>
            <person name="Daum C."/>
            <person name="Chiniquy J."/>
            <person name="Barry K."/>
            <person name="LaButti K."/>
            <person name="Haridas S."/>
            <person name="Simmons B.A."/>
            <person name="Magnuson J.K."/>
            <person name="Mortensen U.H."/>
            <person name="Larsen T.O."/>
            <person name="Grigoriev I.V."/>
            <person name="Baker S.E."/>
            <person name="Andersen M.R."/>
        </authorList>
    </citation>
    <scope>NUCLEOTIDE SEQUENCE [LARGE SCALE GENOMIC DNA]</scope>
    <source>
        <strain evidence="3">IBT 16806</strain>
    </source>
</reference>
<sequence length="68" mass="7354">MEILDKVTIDESTNQECKANDKRLTENAPGSTVGSRTSGNLCSFVQKLAGHFDEDPSMVSIFGGSPEY</sequence>
<dbReference type="EMBL" id="MSZS01000003">
    <property type="protein sequence ID" value="PKX95680.1"/>
    <property type="molecule type" value="Genomic_DNA"/>
</dbReference>
<evidence type="ECO:0000313" key="3">
    <source>
        <dbReference type="Proteomes" id="UP000234474"/>
    </source>
</evidence>
<name>A0A2I1CDH2_ASPN1</name>
<evidence type="ECO:0000313" key="2">
    <source>
        <dbReference type="EMBL" id="PKX95680.1"/>
    </source>
</evidence>
<dbReference type="RefSeq" id="XP_024684275.1">
    <property type="nucleotide sequence ID" value="XM_024827020.1"/>
</dbReference>